<feature type="domain" description="ABC transmembrane type-1" evidence="9">
    <location>
        <begin position="60"/>
        <end position="265"/>
    </location>
</feature>
<keyword evidence="6 8" id="KW-1133">Transmembrane helix</keyword>
<reference evidence="10 11" key="1">
    <citation type="journal article" date="2018" name="Pathog. Dis.">
        <title>Whole-genome sequencing based characterization of antimicrobial resistance in Enterococcus.</title>
        <authorList>
            <person name="Tyson G."/>
        </authorList>
    </citation>
    <scope>NUCLEOTIDE SEQUENCE [LARGE SCALE GENOMIC DNA]</scope>
    <source>
        <strain evidence="10 11">CVM N55263</strain>
    </source>
</reference>
<evidence type="ECO:0000256" key="5">
    <source>
        <dbReference type="ARBA" id="ARBA00022692"/>
    </source>
</evidence>
<feature type="transmembrane region" description="Helical" evidence="8">
    <location>
        <begin position="12"/>
        <end position="33"/>
    </location>
</feature>
<dbReference type="RefSeq" id="WP_104871204.1">
    <property type="nucleotide sequence ID" value="NZ_PUAP01000016.1"/>
</dbReference>
<feature type="transmembrane region" description="Helical" evidence="8">
    <location>
        <begin position="401"/>
        <end position="419"/>
    </location>
</feature>
<evidence type="ECO:0000259" key="9">
    <source>
        <dbReference type="PROSITE" id="PS50928"/>
    </source>
</evidence>
<feature type="transmembrane region" description="Helical" evidence="8">
    <location>
        <begin position="250"/>
        <end position="268"/>
    </location>
</feature>
<feature type="transmembrane region" description="Helical" evidence="8">
    <location>
        <begin position="297"/>
        <end position="322"/>
    </location>
</feature>
<evidence type="ECO:0000256" key="3">
    <source>
        <dbReference type="ARBA" id="ARBA00022475"/>
    </source>
</evidence>
<comment type="similarity">
    <text evidence="8">Belongs to the binding-protein-dependent transport system permease family.</text>
</comment>
<keyword evidence="7 8" id="KW-0472">Membrane</keyword>
<feature type="domain" description="ABC transmembrane type-1" evidence="9">
    <location>
        <begin position="353"/>
        <end position="545"/>
    </location>
</feature>
<gene>
    <name evidence="10" type="ORF">CUS89_04495</name>
</gene>
<keyword evidence="4" id="KW-0997">Cell inner membrane</keyword>
<evidence type="ECO:0000256" key="4">
    <source>
        <dbReference type="ARBA" id="ARBA00022519"/>
    </source>
</evidence>
<dbReference type="EMBL" id="PUAP01000016">
    <property type="protein sequence ID" value="PQF24255.1"/>
    <property type="molecule type" value="Genomic_DNA"/>
</dbReference>
<protein>
    <submittedName>
        <fullName evidence="10">ABC transporter permease</fullName>
    </submittedName>
</protein>
<dbReference type="SUPFAM" id="SSF161098">
    <property type="entry name" value="MetI-like"/>
    <property type="match status" value="2"/>
</dbReference>
<dbReference type="InterPro" id="IPR000515">
    <property type="entry name" value="MetI-like"/>
</dbReference>
<feature type="transmembrane region" description="Helical" evidence="8">
    <location>
        <begin position="425"/>
        <end position="444"/>
    </location>
</feature>
<feature type="transmembrane region" description="Helical" evidence="8">
    <location>
        <begin position="64"/>
        <end position="86"/>
    </location>
</feature>
<sequence length="554" mass="61840">MKIHAKKWTYGAVIPICLLLFILTGIPIGVIFYRALVYEGSLDVGQTIQTIMNPDNLQTITNTLFLGIAVVICSTVLALPLAFLTVRTKIAEKKWLDIVLLIPFMTPPYIASMGWILFTQRRGLFQQMFPFTGDFSENFFSFWGLVLTMSFHLFPFILTILKNALLNIGASLDESAVIFGGGFFYRLRRVTLPLITGNYAIGALLVFVKAVSEYGTPATIGQRIGFSVFVTAIHHHATIAPINFNAAASLSSLLIFICFCIWFIQNYVTAKKSYKLVEGKGTKRVVKKLALHQKIAAWGYIIALLVVAIGIPYFSVVMTSLIRLRGQGMVSGNFTLAHYSQLLTENPRALQAFKNSLFLAFFSATIAAVLGTICASIIYFSQTKFRKVLHVMSLLPDMLPSIVFSIGIMIFWNSIFHIIPLYNHIGIMLLAYVTLFLPFSIQYVTSSYTQIADSLIWAGSVFGGKPFYVFRRIIFPLLLRGIFVGWMMTFIISFRELVTASILSPPNTLVVSTFIMREFEQGSVSVGMAMAVLTVLFTTGTLIVINSFLRREEV</sequence>
<dbReference type="GO" id="GO:0055085">
    <property type="term" value="P:transmembrane transport"/>
    <property type="evidence" value="ECO:0007669"/>
    <property type="project" value="InterPro"/>
</dbReference>
<dbReference type="AlphaFoldDB" id="A0A2S7RWF5"/>
<organism evidence="10 11">
    <name type="scientific">Enterococcus mundtii</name>
    <dbReference type="NCBI Taxonomy" id="53346"/>
    <lineage>
        <taxon>Bacteria</taxon>
        <taxon>Bacillati</taxon>
        <taxon>Bacillota</taxon>
        <taxon>Bacilli</taxon>
        <taxon>Lactobacillales</taxon>
        <taxon>Enterococcaceae</taxon>
        <taxon>Enterococcus</taxon>
    </lineage>
</organism>
<dbReference type="InterPro" id="IPR035906">
    <property type="entry name" value="MetI-like_sf"/>
</dbReference>
<evidence type="ECO:0000256" key="2">
    <source>
        <dbReference type="ARBA" id="ARBA00022448"/>
    </source>
</evidence>
<evidence type="ECO:0000256" key="6">
    <source>
        <dbReference type="ARBA" id="ARBA00022989"/>
    </source>
</evidence>
<evidence type="ECO:0000313" key="11">
    <source>
        <dbReference type="Proteomes" id="UP000237934"/>
    </source>
</evidence>
<proteinExistence type="inferred from homology"/>
<dbReference type="CDD" id="cd06261">
    <property type="entry name" value="TM_PBP2"/>
    <property type="match status" value="2"/>
</dbReference>
<evidence type="ECO:0000313" key="10">
    <source>
        <dbReference type="EMBL" id="PQF24255.1"/>
    </source>
</evidence>
<feature type="transmembrane region" description="Helical" evidence="8">
    <location>
        <begin position="357"/>
        <end position="380"/>
    </location>
</feature>
<evidence type="ECO:0000256" key="7">
    <source>
        <dbReference type="ARBA" id="ARBA00023136"/>
    </source>
</evidence>
<feature type="transmembrane region" description="Helical" evidence="8">
    <location>
        <begin position="473"/>
        <end position="494"/>
    </location>
</feature>
<keyword evidence="5 8" id="KW-0812">Transmembrane</keyword>
<evidence type="ECO:0000256" key="1">
    <source>
        <dbReference type="ARBA" id="ARBA00004429"/>
    </source>
</evidence>
<evidence type="ECO:0000256" key="8">
    <source>
        <dbReference type="RuleBase" id="RU363032"/>
    </source>
</evidence>
<dbReference type="PANTHER" id="PTHR43357:SF3">
    <property type="entry name" value="FE(3+)-TRANSPORT SYSTEM PERMEASE PROTEIN FBPB 2"/>
    <property type="match status" value="1"/>
</dbReference>
<comment type="caution">
    <text evidence="10">The sequence shown here is derived from an EMBL/GenBank/DDBJ whole genome shotgun (WGS) entry which is preliminary data.</text>
</comment>
<dbReference type="PANTHER" id="PTHR43357">
    <property type="entry name" value="INNER MEMBRANE ABC TRANSPORTER PERMEASE PROTEIN YDCV"/>
    <property type="match status" value="1"/>
</dbReference>
<keyword evidence="3" id="KW-1003">Cell membrane</keyword>
<dbReference type="Pfam" id="PF00528">
    <property type="entry name" value="BPD_transp_1"/>
    <property type="match status" value="1"/>
</dbReference>
<keyword evidence="2 8" id="KW-0813">Transport</keyword>
<dbReference type="Gene3D" id="1.10.3720.10">
    <property type="entry name" value="MetI-like"/>
    <property type="match status" value="2"/>
</dbReference>
<feature type="transmembrane region" description="Helical" evidence="8">
    <location>
        <begin position="98"/>
        <end position="118"/>
    </location>
</feature>
<dbReference type="PROSITE" id="PS50928">
    <property type="entry name" value="ABC_TM1"/>
    <property type="match status" value="2"/>
</dbReference>
<dbReference type="GO" id="GO:0005886">
    <property type="term" value="C:plasma membrane"/>
    <property type="evidence" value="ECO:0007669"/>
    <property type="project" value="UniProtKB-SubCell"/>
</dbReference>
<feature type="transmembrane region" description="Helical" evidence="8">
    <location>
        <begin position="526"/>
        <end position="549"/>
    </location>
</feature>
<accession>A0A2S7RWF5</accession>
<comment type="subcellular location">
    <subcellularLocation>
        <location evidence="1">Cell inner membrane</location>
        <topology evidence="1">Multi-pass membrane protein</topology>
    </subcellularLocation>
    <subcellularLocation>
        <location evidence="8">Cell membrane</location>
        <topology evidence="8">Multi-pass membrane protein</topology>
    </subcellularLocation>
</comment>
<feature type="transmembrane region" description="Helical" evidence="8">
    <location>
        <begin position="138"/>
        <end position="158"/>
    </location>
</feature>
<dbReference type="Proteomes" id="UP000237934">
    <property type="component" value="Unassembled WGS sequence"/>
</dbReference>
<name>A0A2S7RWF5_ENTMU</name>